<evidence type="ECO:0000256" key="5">
    <source>
        <dbReference type="ARBA" id="ARBA00022692"/>
    </source>
</evidence>
<name>A0ABR0JMN0_9EURO</name>
<reference evidence="9 10" key="1">
    <citation type="submission" date="2023-08" db="EMBL/GenBank/DDBJ databases">
        <title>Black Yeasts Isolated from many extreme environments.</title>
        <authorList>
            <person name="Coleine C."/>
            <person name="Stajich J.E."/>
            <person name="Selbmann L."/>
        </authorList>
    </citation>
    <scope>NUCLEOTIDE SEQUENCE [LARGE SCALE GENOMIC DNA]</scope>
    <source>
        <strain evidence="9 10">CCFEE 5885</strain>
    </source>
</reference>
<dbReference type="PANTHER" id="PTHR31686">
    <property type="match status" value="1"/>
</dbReference>
<dbReference type="InterPro" id="IPR038665">
    <property type="entry name" value="Voltage-dep_anion_channel_sf"/>
</dbReference>
<dbReference type="Pfam" id="PF03595">
    <property type="entry name" value="SLAC1"/>
    <property type="match status" value="1"/>
</dbReference>
<accession>A0ABR0JMN0</accession>
<feature type="transmembrane region" description="Helical" evidence="8">
    <location>
        <begin position="248"/>
        <end position="268"/>
    </location>
</feature>
<keyword evidence="5 8" id="KW-0812">Transmembrane</keyword>
<feature type="transmembrane region" description="Helical" evidence="8">
    <location>
        <begin position="42"/>
        <end position="66"/>
    </location>
</feature>
<dbReference type="InterPro" id="IPR051629">
    <property type="entry name" value="Sulfite_efflux_TDT"/>
</dbReference>
<evidence type="ECO:0000256" key="4">
    <source>
        <dbReference type="ARBA" id="ARBA00022475"/>
    </source>
</evidence>
<dbReference type="InterPro" id="IPR004695">
    <property type="entry name" value="SLAC1/Mae1/Ssu1/TehA"/>
</dbReference>
<evidence type="ECO:0000313" key="10">
    <source>
        <dbReference type="Proteomes" id="UP001345013"/>
    </source>
</evidence>
<dbReference type="Proteomes" id="UP001345013">
    <property type="component" value="Unassembled WGS sequence"/>
</dbReference>
<evidence type="ECO:0000256" key="8">
    <source>
        <dbReference type="SAM" id="Phobius"/>
    </source>
</evidence>
<organism evidence="9 10">
    <name type="scientific">Lithohypha guttulata</name>
    <dbReference type="NCBI Taxonomy" id="1690604"/>
    <lineage>
        <taxon>Eukaryota</taxon>
        <taxon>Fungi</taxon>
        <taxon>Dikarya</taxon>
        <taxon>Ascomycota</taxon>
        <taxon>Pezizomycotina</taxon>
        <taxon>Eurotiomycetes</taxon>
        <taxon>Chaetothyriomycetidae</taxon>
        <taxon>Chaetothyriales</taxon>
        <taxon>Trichomeriaceae</taxon>
        <taxon>Lithohypha</taxon>
    </lineage>
</organism>
<keyword evidence="3" id="KW-0813">Transport</keyword>
<feature type="transmembrane region" description="Helical" evidence="8">
    <location>
        <begin position="186"/>
        <end position="210"/>
    </location>
</feature>
<comment type="subcellular location">
    <subcellularLocation>
        <location evidence="1">Cell membrane</location>
        <topology evidence="1">Multi-pass membrane protein</topology>
    </subcellularLocation>
</comment>
<feature type="transmembrane region" description="Helical" evidence="8">
    <location>
        <begin position="105"/>
        <end position="132"/>
    </location>
</feature>
<feature type="transmembrane region" description="Helical" evidence="8">
    <location>
        <begin position="9"/>
        <end position="36"/>
    </location>
</feature>
<feature type="transmembrane region" description="Helical" evidence="8">
    <location>
        <begin position="144"/>
        <end position="166"/>
    </location>
</feature>
<keyword evidence="10" id="KW-1185">Reference proteome</keyword>
<comment type="caution">
    <text evidence="9">The sequence shown here is derived from an EMBL/GenBank/DDBJ whole genome shotgun (WGS) entry which is preliminary data.</text>
</comment>
<dbReference type="EMBL" id="JAVRRG010000672">
    <property type="protein sequence ID" value="KAK5067137.1"/>
    <property type="molecule type" value="Genomic_DNA"/>
</dbReference>
<gene>
    <name evidence="9" type="primary">SSU1_3</name>
    <name evidence="9" type="ORF">LTR24_010772</name>
</gene>
<comment type="similarity">
    <text evidence="2">Belongs to the tellurite-resistance/dicarboxylate transporter (TDT) family.</text>
</comment>
<dbReference type="Gene3D" id="1.50.10.150">
    <property type="entry name" value="Voltage-dependent anion channel"/>
    <property type="match status" value="1"/>
</dbReference>
<protein>
    <submittedName>
        <fullName evidence="9">Plasma membrane sulfite pump involved in sulfite metabolism</fullName>
    </submittedName>
</protein>
<evidence type="ECO:0000256" key="1">
    <source>
        <dbReference type="ARBA" id="ARBA00004651"/>
    </source>
</evidence>
<sequence length="317" mass="34666">MLRHPVQSLFLGTVPMGLATIVNMVVFVCVPAWGIWATRLAWALWWIDVVLAASTCLYLPFVVMYVHDTQLSTITAAWLLPIVSTIVAAASGGIVAAVLPNPQYALWTLIVSYALWGMGVPLATVVLVMYFHRLTVHKLPPREVIVSVFLPLGPLGQGGFAIQQLGKVARDVFPKTDSLIPGAGDTLYSMGFIVALILWGYGLVWLFFALASISKSKFPFNMGWWGFTFPLGVMTVSTTQMAKELPSAFFKVLGSMFTVVVVLLWLVVSAGTIKGVVTRQIFFAPCAADYEKQYNARKTRENLEKGTDGNGTESLKP</sequence>
<feature type="transmembrane region" description="Helical" evidence="8">
    <location>
        <begin position="78"/>
        <end position="99"/>
    </location>
</feature>
<dbReference type="CDD" id="cd09318">
    <property type="entry name" value="TDT_SSU1"/>
    <property type="match status" value="1"/>
</dbReference>
<proteinExistence type="inferred from homology"/>
<keyword evidence="4" id="KW-1003">Cell membrane</keyword>
<keyword evidence="7 8" id="KW-0472">Membrane</keyword>
<feature type="transmembrane region" description="Helical" evidence="8">
    <location>
        <begin position="222"/>
        <end position="242"/>
    </location>
</feature>
<keyword evidence="6 8" id="KW-1133">Transmembrane helix</keyword>
<evidence type="ECO:0000256" key="6">
    <source>
        <dbReference type="ARBA" id="ARBA00022989"/>
    </source>
</evidence>
<evidence type="ECO:0000256" key="2">
    <source>
        <dbReference type="ARBA" id="ARBA00008566"/>
    </source>
</evidence>
<dbReference type="PANTHER" id="PTHR31686:SF1">
    <property type="entry name" value="SULFITE EFFLUX PUMP SSU1"/>
    <property type="match status" value="1"/>
</dbReference>
<evidence type="ECO:0000256" key="7">
    <source>
        <dbReference type="ARBA" id="ARBA00023136"/>
    </source>
</evidence>
<evidence type="ECO:0000256" key="3">
    <source>
        <dbReference type="ARBA" id="ARBA00022448"/>
    </source>
</evidence>
<evidence type="ECO:0000313" key="9">
    <source>
        <dbReference type="EMBL" id="KAK5067137.1"/>
    </source>
</evidence>